<organism evidence="2 3">
    <name type="scientific">Rhodoplanes serenus</name>
    <dbReference type="NCBI Taxonomy" id="200615"/>
    <lineage>
        <taxon>Bacteria</taxon>
        <taxon>Pseudomonadati</taxon>
        <taxon>Pseudomonadota</taxon>
        <taxon>Alphaproteobacteria</taxon>
        <taxon>Hyphomicrobiales</taxon>
        <taxon>Nitrobacteraceae</taxon>
        <taxon>Rhodoplanes</taxon>
    </lineage>
</organism>
<dbReference type="Pfam" id="PF00350">
    <property type="entry name" value="Dynamin_N"/>
    <property type="match status" value="1"/>
</dbReference>
<comment type="caution">
    <text evidence="2">The sequence shown here is derived from an EMBL/GenBank/DDBJ whole genome shotgun (WGS) entry which is preliminary data.</text>
</comment>
<dbReference type="InterPro" id="IPR027417">
    <property type="entry name" value="P-loop_NTPase"/>
</dbReference>
<name>A0A3S4B230_9BRAD</name>
<gene>
    <name evidence="2" type="ORF">RHODGE_RHODGE_02921</name>
</gene>
<dbReference type="InterPro" id="IPR045063">
    <property type="entry name" value="Dynamin_N"/>
</dbReference>
<evidence type="ECO:0000313" key="2">
    <source>
        <dbReference type="EMBL" id="VCU09752.1"/>
    </source>
</evidence>
<dbReference type="OrthoDB" id="7927795at2"/>
<dbReference type="Proteomes" id="UP000289200">
    <property type="component" value="Unassembled WGS sequence"/>
</dbReference>
<protein>
    <recommendedName>
        <fullName evidence="1">Dynamin N-terminal domain-containing protein</fullName>
    </recommendedName>
</protein>
<accession>A0A3S4B230</accession>
<evidence type="ECO:0000313" key="3">
    <source>
        <dbReference type="Proteomes" id="UP000289200"/>
    </source>
</evidence>
<dbReference type="EMBL" id="UWOC01000153">
    <property type="protein sequence ID" value="VCU09752.1"/>
    <property type="molecule type" value="Genomic_DNA"/>
</dbReference>
<feature type="domain" description="Dynamin N-terminal" evidence="1">
    <location>
        <begin position="54"/>
        <end position="278"/>
    </location>
</feature>
<proteinExistence type="predicted"/>
<sequence>MSTESLRRYILQFREWLDACARTVLRGERSVVESWSDDADAAERLLDEKPELPIAFLGPSQQGKSSLINAILGESILPVGAAIGACTCVITSVRYEEGNQYRAEIDFISKTDWANELRVLHEVASSVGTIDDDADDEEERQATIAAAREKFEAVYRNTDIGRIPEILDDPNLCLPEDVANAMAAGRALVLQHDKALPLRNAIRKYLVGRDQQRDDAQLWPVISRVKVDGPFEVLSNGAVLVDLPGLNDPNPAREQVTKRYLEDARYLWLICNSQTGIDRTFTRLLRDGGLLFRLFLEGRLDVFSVVTTRFDDINIAAVLEQMRLDPDDFDGDVTPVLSFRKQEIVTHVAAALADIATDVMARAETRENQSAFLDAVRSVPVFPVATAAYLHDIGKMPLYQGIKLPSAETGLPRLLDHLHSITLEKSRQSRIQGSSRRLRHLQGQASRFFLGRVRQIELDDDAARERWLDFARAAQDSISAGRDALAKVRTWAEVSLGERRTSFDRRLAELEPRADRNLEATLSSWQEINWRTLRSIVEHDGVWVRTSPRKEFDLNRDLAHTYLGLIPGLWDDFFGAQMGGLVDEVVRRSLDELRLTVGRLDGAMRMLNNQPGGMREVMETSLATAQQSFDLRAGEARADLAAHIQRTRQGLVTGMVTTAGKFMHEAYGNAADVPGGTGVKRRMLDALVPYARTRAPTLFIAIRRDLADGVNVLESSMKPRLGRIIDYALGVLDQIEQNVSTRHAGGSEQISALKAALDALPKLDSAFDGVGLDKQPTSPRPAALQVGG</sequence>
<dbReference type="PANTHER" id="PTHR36681:SF3">
    <property type="entry name" value="NUCLEAR GTPASE, GERMINAL CENTER-ASSOCIATED, TANDEM DUPLICATE 3"/>
    <property type="match status" value="1"/>
</dbReference>
<dbReference type="AlphaFoldDB" id="A0A3S4B230"/>
<dbReference type="RefSeq" id="WP_129609565.1">
    <property type="nucleotide sequence ID" value="NZ_UWOC01000153.1"/>
</dbReference>
<reference evidence="3" key="1">
    <citation type="submission" date="2018-10" db="EMBL/GenBank/DDBJ databases">
        <authorList>
            <person name="Peiro R."/>
            <person name="Begona"/>
            <person name="Cbmso G."/>
            <person name="Lopez M."/>
            <person name="Gonzalez S."/>
            <person name="Sacristan E."/>
            <person name="Castillo E."/>
        </authorList>
    </citation>
    <scope>NUCLEOTIDE SEQUENCE [LARGE SCALE GENOMIC DNA]</scope>
</reference>
<evidence type="ECO:0000259" key="1">
    <source>
        <dbReference type="Pfam" id="PF00350"/>
    </source>
</evidence>
<dbReference type="PANTHER" id="PTHR36681">
    <property type="entry name" value="NUCLEAR GTPASE, GERMINAL CENTER-ASSOCIATED, TANDEM DUPLICATE 3"/>
    <property type="match status" value="1"/>
</dbReference>
<keyword evidence="3" id="KW-1185">Reference proteome</keyword>
<dbReference type="Gene3D" id="3.40.50.300">
    <property type="entry name" value="P-loop containing nucleotide triphosphate hydrolases"/>
    <property type="match status" value="1"/>
</dbReference>
<dbReference type="SUPFAM" id="SSF52540">
    <property type="entry name" value="P-loop containing nucleoside triphosphate hydrolases"/>
    <property type="match status" value="1"/>
</dbReference>